<proteinExistence type="predicted"/>
<dbReference type="AlphaFoldDB" id="A0A1B1KHD6"/>
<keyword evidence="3 5" id="KW-1133">Transmembrane helix</keyword>
<accession>A0A1B1KHD6</accession>
<reference evidence="6 7" key="1">
    <citation type="submission" date="2014-07" db="EMBL/GenBank/DDBJ databases">
        <authorList>
            <person name="Zhang J.E."/>
            <person name="Yang H."/>
            <person name="Guo J."/>
            <person name="Deng Z."/>
            <person name="Luo H."/>
            <person name="Luo M."/>
            <person name="Zhao B."/>
        </authorList>
    </citation>
    <scope>NUCLEOTIDE SEQUENCE [LARGE SCALE GENOMIC DNA]</scope>
    <source>
        <strain evidence="6 7">1CP</strain>
        <plasmid evidence="7">Plasmid pr1cp1</plasmid>
    </source>
</reference>
<feature type="transmembrane region" description="Helical" evidence="5">
    <location>
        <begin position="199"/>
        <end position="219"/>
    </location>
</feature>
<feature type="transmembrane region" description="Helical" evidence="5">
    <location>
        <begin position="73"/>
        <end position="90"/>
    </location>
</feature>
<dbReference type="PANTHER" id="PTHR16950:SF16">
    <property type="entry name" value="ZINC TRANSPORTER ZIP13"/>
    <property type="match status" value="1"/>
</dbReference>
<feature type="transmembrane region" description="Helical" evidence="5">
    <location>
        <begin position="258"/>
        <end position="277"/>
    </location>
</feature>
<gene>
    <name evidence="6" type="ORF">R1CP_37075</name>
</gene>
<keyword evidence="2 5" id="KW-0812">Transmembrane</keyword>
<dbReference type="PANTHER" id="PTHR16950">
    <property type="entry name" value="ZINC TRANSPORTER SLC39A7 HISTIDINE-RICH MEMBRANE PROTEIN KE4"/>
    <property type="match status" value="1"/>
</dbReference>
<feature type="transmembrane region" description="Helical" evidence="5">
    <location>
        <begin position="96"/>
        <end position="117"/>
    </location>
</feature>
<protein>
    <submittedName>
        <fullName evidence="6">Zinc/iron permease</fullName>
    </submittedName>
</protein>
<feature type="transmembrane region" description="Helical" evidence="5">
    <location>
        <begin position="37"/>
        <end position="61"/>
    </location>
</feature>
<dbReference type="GO" id="GO:0046873">
    <property type="term" value="F:metal ion transmembrane transporter activity"/>
    <property type="evidence" value="ECO:0007669"/>
    <property type="project" value="InterPro"/>
</dbReference>
<name>A0A1B1KHD6_RHOOP</name>
<dbReference type="GO" id="GO:0016020">
    <property type="term" value="C:membrane"/>
    <property type="evidence" value="ECO:0007669"/>
    <property type="project" value="UniProtKB-SubCell"/>
</dbReference>
<organism evidence="6 7">
    <name type="scientific">Rhodococcus opacus</name>
    <name type="common">Nocardia opaca</name>
    <dbReference type="NCBI Taxonomy" id="37919"/>
    <lineage>
        <taxon>Bacteria</taxon>
        <taxon>Bacillati</taxon>
        <taxon>Actinomycetota</taxon>
        <taxon>Actinomycetes</taxon>
        <taxon>Mycobacteriales</taxon>
        <taxon>Nocardiaceae</taxon>
        <taxon>Rhodococcus</taxon>
    </lineage>
</organism>
<evidence type="ECO:0000256" key="2">
    <source>
        <dbReference type="ARBA" id="ARBA00022692"/>
    </source>
</evidence>
<evidence type="ECO:0000256" key="3">
    <source>
        <dbReference type="ARBA" id="ARBA00022989"/>
    </source>
</evidence>
<geneLocation type="plasmid" evidence="7">
    <name>pr1cp1</name>
</geneLocation>
<evidence type="ECO:0000256" key="4">
    <source>
        <dbReference type="ARBA" id="ARBA00023136"/>
    </source>
</evidence>
<evidence type="ECO:0000313" key="6">
    <source>
        <dbReference type="EMBL" id="ANS32021.1"/>
    </source>
</evidence>
<dbReference type="PATRIC" id="fig|37919.13.peg.7812"/>
<feature type="transmembrane region" description="Helical" evidence="5">
    <location>
        <begin position="138"/>
        <end position="161"/>
    </location>
</feature>
<dbReference type="Proteomes" id="UP000186108">
    <property type="component" value="Plasmid pR1CP1"/>
</dbReference>
<comment type="subcellular location">
    <subcellularLocation>
        <location evidence="1">Membrane</location>
        <topology evidence="1">Multi-pass membrane protein</topology>
    </subcellularLocation>
</comment>
<evidence type="ECO:0000256" key="5">
    <source>
        <dbReference type="SAM" id="Phobius"/>
    </source>
</evidence>
<keyword evidence="6" id="KW-0614">Plasmid</keyword>
<dbReference type="Pfam" id="PF02535">
    <property type="entry name" value="Zip"/>
    <property type="match status" value="1"/>
</dbReference>
<feature type="transmembrane region" description="Helical" evidence="5">
    <location>
        <begin position="225"/>
        <end position="246"/>
    </location>
</feature>
<evidence type="ECO:0000313" key="7">
    <source>
        <dbReference type="Proteomes" id="UP000186108"/>
    </source>
</evidence>
<keyword evidence="4 5" id="KW-0472">Membrane</keyword>
<evidence type="ECO:0000256" key="1">
    <source>
        <dbReference type="ARBA" id="ARBA00004141"/>
    </source>
</evidence>
<dbReference type="EMBL" id="CP009112">
    <property type="protein sequence ID" value="ANS32021.1"/>
    <property type="molecule type" value="Genomic_DNA"/>
</dbReference>
<sequence>MASLSGVTVAARDGVCRRGRVPSVLGGGADSVCAMSVLGWIVLSGLAMSVLALVGGVSLILPERMFARVVMPLVALAAGALLGGALFHMLPESVEVLGNTLVVYAAVAAGLFSFHVLEQFLDWHHCHRPIGSHRPLGYLILVADGLHNLIGGVAVGSAFVVDLRLGVVTWLVAAAHEIPQEFGDFGILVHSGWSAAQALLYNAASALSFPLGGLLAYGLAGRVEVAVLVPFAAGNFLYIALADLLPELTTSPMPRDKIVCTASFAVGLVTLGAIALAV</sequence>
<dbReference type="InterPro" id="IPR003689">
    <property type="entry name" value="ZIP"/>
</dbReference>